<keyword evidence="2" id="KW-1185">Reference proteome</keyword>
<dbReference type="EMBL" id="BGPR01003167">
    <property type="protein sequence ID" value="GBM84540.1"/>
    <property type="molecule type" value="Genomic_DNA"/>
</dbReference>
<reference evidence="1 2" key="1">
    <citation type="journal article" date="2019" name="Sci. Rep.">
        <title>Orb-weaving spider Araneus ventricosus genome elucidates the spidroin gene catalogue.</title>
        <authorList>
            <person name="Kono N."/>
            <person name="Nakamura H."/>
            <person name="Ohtoshi R."/>
            <person name="Moran D.A.P."/>
            <person name="Shinohara A."/>
            <person name="Yoshida Y."/>
            <person name="Fujiwara M."/>
            <person name="Mori M."/>
            <person name="Tomita M."/>
            <person name="Arakawa K."/>
        </authorList>
    </citation>
    <scope>NUCLEOTIDE SEQUENCE [LARGE SCALE GENOMIC DNA]</scope>
</reference>
<comment type="caution">
    <text evidence="1">The sequence shown here is derived from an EMBL/GenBank/DDBJ whole genome shotgun (WGS) entry which is preliminary data.</text>
</comment>
<dbReference type="AlphaFoldDB" id="A0A4Y2J3R8"/>
<evidence type="ECO:0000313" key="1">
    <source>
        <dbReference type="EMBL" id="GBM84540.1"/>
    </source>
</evidence>
<name>A0A4Y2J3R8_ARAVE</name>
<protein>
    <submittedName>
        <fullName evidence="1">Uncharacterized protein</fullName>
    </submittedName>
</protein>
<evidence type="ECO:0000313" key="2">
    <source>
        <dbReference type="Proteomes" id="UP000499080"/>
    </source>
</evidence>
<sequence length="136" mass="15159">MLASPPEDCRPRYLYSSGAAIVRGLFWYPRLGWETSLFPLLTCGKNNVPNPTGGTRIDLAQPQWAPIFEPDELKQYPNDDDVDLIVGSIHDVKETGPDEGEKLVYCYSMPGEAGSGSGTLTYFNKNFNIFDIYSTQ</sequence>
<dbReference type="Proteomes" id="UP000499080">
    <property type="component" value="Unassembled WGS sequence"/>
</dbReference>
<accession>A0A4Y2J3R8</accession>
<proteinExistence type="predicted"/>
<gene>
    <name evidence="1" type="ORF">AVEN_233806_1</name>
</gene>
<organism evidence="1 2">
    <name type="scientific">Araneus ventricosus</name>
    <name type="common">Orbweaver spider</name>
    <name type="synonym">Epeira ventricosa</name>
    <dbReference type="NCBI Taxonomy" id="182803"/>
    <lineage>
        <taxon>Eukaryota</taxon>
        <taxon>Metazoa</taxon>
        <taxon>Ecdysozoa</taxon>
        <taxon>Arthropoda</taxon>
        <taxon>Chelicerata</taxon>
        <taxon>Arachnida</taxon>
        <taxon>Araneae</taxon>
        <taxon>Araneomorphae</taxon>
        <taxon>Entelegynae</taxon>
        <taxon>Araneoidea</taxon>
        <taxon>Araneidae</taxon>
        <taxon>Araneus</taxon>
    </lineage>
</organism>